<dbReference type="GO" id="GO:0009982">
    <property type="term" value="F:pseudouridine synthase activity"/>
    <property type="evidence" value="ECO:0007669"/>
    <property type="project" value="InterPro"/>
</dbReference>
<dbReference type="PANTHER" id="PTHR13195">
    <property type="entry name" value="PSEUDOURIDINE SYNTHASE-RELATED"/>
    <property type="match status" value="1"/>
</dbReference>
<dbReference type="Gene3D" id="3.20.20.100">
    <property type="entry name" value="NADP-dependent oxidoreductase domain"/>
    <property type="match status" value="1"/>
</dbReference>
<dbReference type="InterPro" id="IPR020103">
    <property type="entry name" value="PsdUridine_synth_cat_dom_sf"/>
</dbReference>
<sequence>MESREIIIYSGNILNKAISLRKGNESNEDEIFESLKACIGQKPDLLTKNIDPLNGNAIEVFSEDEMNSSHEMGDRQDLKVTLKLFLYSLERKDIIASIDRGLRSTSVDYLDNIILSFSGYSKAGALTIEQIQKAWAVLEDQVDSGKVKMIGLSDVDTQLFIQTHELAKVKPSIVQINLASCCVVPPELAEFCKQKSIQLLTHSDPLNVLPEEKVLQLSNFLQESAILPEKPGGLEPLWVMRFQVHLKTRGVLATKGYVASLNGTMTMTALAASALTSDARTALSLLNGVVCLYKPYGWDKLRFIREFRHKIYEELNHMQQSPRQEIVQIRRVDKSDAESTTPLENENVLLSFEDGKKHVEVVKGLSYQDHPLVAGPRFSNKDLQMFPAARVDIQVSGVHLFGLKEAKRDAMKIFHGRWLKTYLVSGRFGVATNTAFRTGKVVEKSTYHSINRPMFERCLASTQSAHQRLSFLATGAPLDSDRAYELASKGLVRPADASSPVIYSIKCVDFNLPDFTLELKVINEVPNYLRRLIHELGLKLHSVAHCTKLQITNVGPFSLNDAIILKHWNVENVYNNIKNSREVMSKYDMQVRDMWVDKPLNIVAEPDESSDDEK</sequence>
<protein>
    <submittedName>
        <fullName evidence="4">Putative tRNA pseudouridine synthase 2</fullName>
    </submittedName>
</protein>
<dbReference type="OrthoDB" id="9995526at2759"/>
<dbReference type="Proteomes" id="UP000094527">
    <property type="component" value="Unassembled WGS sequence"/>
</dbReference>
<keyword evidence="5" id="KW-1185">Reference proteome</keyword>
<dbReference type="Pfam" id="PF01509">
    <property type="entry name" value="TruB_N"/>
    <property type="match status" value="1"/>
</dbReference>
<dbReference type="Gene3D" id="3.30.2350.10">
    <property type="entry name" value="Pseudouridine synthase"/>
    <property type="match status" value="1"/>
</dbReference>
<dbReference type="SUPFAM" id="SSF51430">
    <property type="entry name" value="NAD(P)-linked oxidoreductase"/>
    <property type="match status" value="1"/>
</dbReference>
<dbReference type="AlphaFoldDB" id="A0A1D2NMD1"/>
<dbReference type="InterPro" id="IPR039048">
    <property type="entry name" value="Trub2"/>
</dbReference>
<gene>
    <name evidence="4" type="ORF">Ocin01_00245</name>
</gene>
<accession>A0A1D2NMD1</accession>
<dbReference type="GO" id="GO:0006396">
    <property type="term" value="P:RNA processing"/>
    <property type="evidence" value="ECO:0007669"/>
    <property type="project" value="InterPro"/>
</dbReference>
<dbReference type="InterPro" id="IPR036812">
    <property type="entry name" value="NAD(P)_OxRdtase_dom_sf"/>
</dbReference>
<dbReference type="InterPro" id="IPR002501">
    <property type="entry name" value="PsdUridine_synth_N"/>
</dbReference>
<dbReference type="STRING" id="48709.A0A1D2NMD1"/>
<comment type="caution">
    <text evidence="4">The sequence shown here is derived from an EMBL/GenBank/DDBJ whole genome shotgun (WGS) entry which is preliminary data.</text>
</comment>
<dbReference type="EMBL" id="LJIJ01000005">
    <property type="protein sequence ID" value="ODN06438.1"/>
    <property type="molecule type" value="Genomic_DNA"/>
</dbReference>
<reference evidence="4 5" key="1">
    <citation type="journal article" date="2016" name="Genome Biol. Evol.">
        <title>Gene Family Evolution Reflects Adaptation to Soil Environmental Stressors in the Genome of the Collembolan Orchesella cincta.</title>
        <authorList>
            <person name="Faddeeva-Vakhrusheva A."/>
            <person name="Derks M.F."/>
            <person name="Anvar S.Y."/>
            <person name="Agamennone V."/>
            <person name="Suring W."/>
            <person name="Smit S."/>
            <person name="van Straalen N.M."/>
            <person name="Roelofs D."/>
        </authorList>
    </citation>
    <scope>NUCLEOTIDE SEQUENCE [LARGE SCALE GENOMIC DNA]</scope>
    <source>
        <tissue evidence="4">Mixed pool</tissue>
    </source>
</reference>
<evidence type="ECO:0000313" key="4">
    <source>
        <dbReference type="EMBL" id="ODN06438.1"/>
    </source>
</evidence>
<comment type="similarity">
    <text evidence="1">Belongs to the pseudouridine synthase TruB family.</text>
</comment>
<dbReference type="InterPro" id="IPR023210">
    <property type="entry name" value="NADP_OxRdtase_dom"/>
</dbReference>
<dbReference type="Pfam" id="PF00248">
    <property type="entry name" value="Aldo_ket_red"/>
    <property type="match status" value="1"/>
</dbReference>
<dbReference type="PANTHER" id="PTHR13195:SF0">
    <property type="entry name" value="PSEUDOURIDYLATE SYNTHASE TRUB2, MITOCHONDRIAL"/>
    <property type="match status" value="1"/>
</dbReference>
<feature type="domain" description="NADP-dependent oxidoreductase" evidence="2">
    <location>
        <begin position="71"/>
        <end position="203"/>
    </location>
</feature>
<organism evidence="4 5">
    <name type="scientific">Orchesella cincta</name>
    <name type="common">Springtail</name>
    <name type="synonym">Podura cincta</name>
    <dbReference type="NCBI Taxonomy" id="48709"/>
    <lineage>
        <taxon>Eukaryota</taxon>
        <taxon>Metazoa</taxon>
        <taxon>Ecdysozoa</taxon>
        <taxon>Arthropoda</taxon>
        <taxon>Hexapoda</taxon>
        <taxon>Collembola</taxon>
        <taxon>Entomobryomorpha</taxon>
        <taxon>Entomobryoidea</taxon>
        <taxon>Orchesellidae</taxon>
        <taxon>Orchesellinae</taxon>
        <taxon>Orchesella</taxon>
    </lineage>
</organism>
<evidence type="ECO:0000259" key="2">
    <source>
        <dbReference type="Pfam" id="PF00248"/>
    </source>
</evidence>
<dbReference type="GO" id="GO:0001522">
    <property type="term" value="P:pseudouridine synthesis"/>
    <property type="evidence" value="ECO:0007669"/>
    <property type="project" value="InterPro"/>
</dbReference>
<evidence type="ECO:0000259" key="3">
    <source>
        <dbReference type="Pfam" id="PF01509"/>
    </source>
</evidence>
<feature type="domain" description="Pseudouridine synthase II N-terminal" evidence="3">
    <location>
        <begin position="392"/>
        <end position="521"/>
    </location>
</feature>
<name>A0A1D2NMD1_ORCCI</name>
<evidence type="ECO:0000256" key="1">
    <source>
        <dbReference type="ARBA" id="ARBA00008999"/>
    </source>
</evidence>
<dbReference type="SUPFAM" id="SSF55120">
    <property type="entry name" value="Pseudouridine synthase"/>
    <property type="match status" value="1"/>
</dbReference>
<proteinExistence type="inferred from homology"/>
<dbReference type="GO" id="GO:0003723">
    <property type="term" value="F:RNA binding"/>
    <property type="evidence" value="ECO:0007669"/>
    <property type="project" value="InterPro"/>
</dbReference>
<evidence type="ECO:0000313" key="5">
    <source>
        <dbReference type="Proteomes" id="UP000094527"/>
    </source>
</evidence>